<proteinExistence type="predicted"/>
<feature type="region of interest" description="Disordered" evidence="1">
    <location>
        <begin position="26"/>
        <end position="94"/>
    </location>
</feature>
<dbReference type="AlphaFoldDB" id="A0A565BLE7"/>
<evidence type="ECO:0000256" key="1">
    <source>
        <dbReference type="SAM" id="MobiDB-lite"/>
    </source>
</evidence>
<organism evidence="2 3">
    <name type="scientific">Arabis nemorensis</name>
    <dbReference type="NCBI Taxonomy" id="586526"/>
    <lineage>
        <taxon>Eukaryota</taxon>
        <taxon>Viridiplantae</taxon>
        <taxon>Streptophyta</taxon>
        <taxon>Embryophyta</taxon>
        <taxon>Tracheophyta</taxon>
        <taxon>Spermatophyta</taxon>
        <taxon>Magnoliopsida</taxon>
        <taxon>eudicotyledons</taxon>
        <taxon>Gunneridae</taxon>
        <taxon>Pentapetalae</taxon>
        <taxon>rosids</taxon>
        <taxon>malvids</taxon>
        <taxon>Brassicales</taxon>
        <taxon>Brassicaceae</taxon>
        <taxon>Arabideae</taxon>
        <taxon>Arabis</taxon>
    </lineage>
</organism>
<gene>
    <name evidence="2" type="ORF">ANE_LOCUS12153</name>
</gene>
<protein>
    <submittedName>
        <fullName evidence="2">Uncharacterized protein</fullName>
    </submittedName>
</protein>
<name>A0A565BLE7_9BRAS</name>
<evidence type="ECO:0000313" key="2">
    <source>
        <dbReference type="EMBL" id="VVB01709.1"/>
    </source>
</evidence>
<accession>A0A565BLE7</accession>
<comment type="caution">
    <text evidence="2">The sequence shown here is derived from an EMBL/GenBank/DDBJ whole genome shotgun (WGS) entry which is preliminary data.</text>
</comment>
<feature type="compositionally biased region" description="Low complexity" evidence="1">
    <location>
        <begin position="26"/>
        <end position="61"/>
    </location>
</feature>
<reference evidence="2" key="1">
    <citation type="submission" date="2019-07" db="EMBL/GenBank/DDBJ databases">
        <authorList>
            <person name="Dittberner H."/>
        </authorList>
    </citation>
    <scope>NUCLEOTIDE SEQUENCE [LARGE SCALE GENOMIC DNA]</scope>
</reference>
<dbReference type="EMBL" id="CABITT030000004">
    <property type="protein sequence ID" value="VVB01709.1"/>
    <property type="molecule type" value="Genomic_DNA"/>
</dbReference>
<dbReference type="Proteomes" id="UP000489600">
    <property type="component" value="Unassembled WGS sequence"/>
</dbReference>
<evidence type="ECO:0000313" key="3">
    <source>
        <dbReference type="Proteomes" id="UP000489600"/>
    </source>
</evidence>
<sequence length="94" mass="10297">MGDTVEPTLAQLMAAIQGLTNRMTQLENQQNQETENTTESSTDPARANLNQNNRNGNGQARDQNEPCQNCDGLHNGTNEARTEKKTSHGMVGRV</sequence>
<keyword evidence="3" id="KW-1185">Reference proteome</keyword>